<dbReference type="KEGG" id="abp:AGABI1DRAFT134855"/>
<proteinExistence type="predicted"/>
<dbReference type="EMBL" id="JH972809">
    <property type="protein sequence ID" value="EKM73397.1"/>
    <property type="molecule type" value="Genomic_DNA"/>
</dbReference>
<gene>
    <name evidence="1" type="ORF">AGABI1DRAFT_134855</name>
</gene>
<protein>
    <submittedName>
        <fullName evidence="1">Uncharacterized protein</fullName>
    </submittedName>
</protein>
<dbReference type="GeneID" id="18828394"/>
<organism evidence="1 2">
    <name type="scientific">Agaricus bisporus var. burnettii (strain JB137-S8 / ATCC MYA-4627 / FGSC 10392)</name>
    <name type="common">White button mushroom</name>
    <dbReference type="NCBI Taxonomy" id="597362"/>
    <lineage>
        <taxon>Eukaryota</taxon>
        <taxon>Fungi</taxon>
        <taxon>Dikarya</taxon>
        <taxon>Basidiomycota</taxon>
        <taxon>Agaricomycotina</taxon>
        <taxon>Agaricomycetes</taxon>
        <taxon>Agaricomycetidae</taxon>
        <taxon>Agaricales</taxon>
        <taxon>Agaricineae</taxon>
        <taxon>Agaricaceae</taxon>
        <taxon>Agaricus</taxon>
    </lineage>
</organism>
<accession>K5WS77</accession>
<dbReference type="Proteomes" id="UP000008493">
    <property type="component" value="Unassembled WGS sequence"/>
</dbReference>
<dbReference type="RefSeq" id="XP_007335964.1">
    <property type="nucleotide sequence ID" value="XM_007335902.1"/>
</dbReference>
<dbReference type="HOGENOM" id="CLU_1926962_0_0_1"/>
<sequence>MHCFYLSLFNRHAVHVWGMDATKDDSDSVIHKLKAPRDGAAQAMASFQASDLPVLARSSWNALAFVCARLNISCDGTKEDLLLQLVRATVTETSQVTPELKNKRECNKSLLGVNLRELDRVFYKFLPTLYT</sequence>
<evidence type="ECO:0000313" key="2">
    <source>
        <dbReference type="Proteomes" id="UP000008493"/>
    </source>
</evidence>
<reference evidence="2" key="1">
    <citation type="journal article" date="2012" name="Proc. Natl. Acad. Sci. U.S.A.">
        <title>Genome sequence of the button mushroom Agaricus bisporus reveals mechanisms governing adaptation to a humic-rich ecological niche.</title>
        <authorList>
            <person name="Morin E."/>
            <person name="Kohler A."/>
            <person name="Baker A.R."/>
            <person name="Foulongne-Oriol M."/>
            <person name="Lombard V."/>
            <person name="Nagy L.G."/>
            <person name="Ohm R.A."/>
            <person name="Patyshakuliyeva A."/>
            <person name="Brun A."/>
            <person name="Aerts A.L."/>
            <person name="Bailey A.M."/>
            <person name="Billette C."/>
            <person name="Coutinho P.M."/>
            <person name="Deakin G."/>
            <person name="Doddapaneni H."/>
            <person name="Floudas D."/>
            <person name="Grimwood J."/>
            <person name="Hilden K."/>
            <person name="Kuees U."/>
            <person name="LaButti K.M."/>
            <person name="Lapidus A."/>
            <person name="Lindquist E.A."/>
            <person name="Lucas S.M."/>
            <person name="Murat C."/>
            <person name="Riley R.W."/>
            <person name="Salamov A.A."/>
            <person name="Schmutz J."/>
            <person name="Subramanian V."/>
            <person name="Woesten H.A.B."/>
            <person name="Xu J."/>
            <person name="Eastwood D.C."/>
            <person name="Foster G.D."/>
            <person name="Sonnenberg A.S."/>
            <person name="Cullen D."/>
            <person name="de Vries R.P."/>
            <person name="Lundell T."/>
            <person name="Hibbett D.S."/>
            <person name="Henrissat B."/>
            <person name="Burton K.S."/>
            <person name="Kerrigan R.W."/>
            <person name="Challen M.P."/>
            <person name="Grigoriev I.V."/>
            <person name="Martin F."/>
        </authorList>
    </citation>
    <scope>NUCLEOTIDE SEQUENCE [LARGE SCALE GENOMIC DNA]</scope>
    <source>
        <strain evidence="2">JB137-S8 / ATCC MYA-4627 / FGSC 10392</strain>
    </source>
</reference>
<keyword evidence="2" id="KW-1185">Reference proteome</keyword>
<dbReference type="InParanoid" id="K5WS77"/>
<dbReference type="AlphaFoldDB" id="K5WS77"/>
<evidence type="ECO:0000313" key="1">
    <source>
        <dbReference type="EMBL" id="EKM73397.1"/>
    </source>
</evidence>
<name>K5WS77_AGABU</name>